<keyword evidence="5" id="KW-1185">Reference proteome</keyword>
<dbReference type="EMBL" id="JAMQGP010000004">
    <property type="protein sequence ID" value="MCM2680138.1"/>
    <property type="molecule type" value="Genomic_DNA"/>
</dbReference>
<comment type="caution">
    <text evidence="4">The sequence shown here is derived from an EMBL/GenBank/DDBJ whole genome shotgun (WGS) entry which is preliminary data.</text>
</comment>
<keyword evidence="2" id="KW-1133">Transmembrane helix</keyword>
<dbReference type="InterPro" id="IPR010982">
    <property type="entry name" value="Lambda_DNA-bd_dom_sf"/>
</dbReference>
<reference evidence="4 5" key="1">
    <citation type="journal article" date="2013" name="Antonie Van Leeuwenhoek">
        <title>Echinimonas agarilytica gen. nov., sp. nov., a new gammaproteobacterium isolated from the sea urchin Strongylocentrotus intermedius.</title>
        <authorList>
            <person name="Nedashkovskaya O.I."/>
            <person name="Stenkova A.M."/>
            <person name="Zhukova N.V."/>
            <person name="Van Trappen S."/>
            <person name="Lee J.S."/>
            <person name="Kim S.B."/>
        </authorList>
    </citation>
    <scope>NUCLEOTIDE SEQUENCE [LARGE SCALE GENOMIC DNA]</scope>
    <source>
        <strain evidence="4 5">KMM 6351</strain>
    </source>
</reference>
<name>A0AA42B887_9GAMM</name>
<keyword evidence="2" id="KW-0812">Transmembrane</keyword>
<organism evidence="4 5">
    <name type="scientific">Echinimonas agarilytica</name>
    <dbReference type="NCBI Taxonomy" id="1215918"/>
    <lineage>
        <taxon>Bacteria</taxon>
        <taxon>Pseudomonadati</taxon>
        <taxon>Pseudomonadota</taxon>
        <taxon>Gammaproteobacteria</taxon>
        <taxon>Alteromonadales</taxon>
        <taxon>Echinimonadaceae</taxon>
        <taxon>Echinimonas</taxon>
    </lineage>
</organism>
<dbReference type="InterPro" id="IPR001387">
    <property type="entry name" value="Cro/C1-type_HTH"/>
</dbReference>
<dbReference type="InterPro" id="IPR050400">
    <property type="entry name" value="Bact_Cytoskel_RodZ"/>
</dbReference>
<feature type="compositionally biased region" description="Polar residues" evidence="1">
    <location>
        <begin position="233"/>
        <end position="246"/>
    </location>
</feature>
<dbReference type="GO" id="GO:0003677">
    <property type="term" value="F:DNA binding"/>
    <property type="evidence" value="ECO:0007669"/>
    <property type="project" value="InterPro"/>
</dbReference>
<proteinExistence type="predicted"/>
<feature type="compositionally biased region" description="Low complexity" evidence="1">
    <location>
        <begin position="201"/>
        <end position="212"/>
    </location>
</feature>
<feature type="region of interest" description="Disordered" evidence="1">
    <location>
        <begin position="1"/>
        <end position="21"/>
    </location>
</feature>
<evidence type="ECO:0000313" key="4">
    <source>
        <dbReference type="EMBL" id="MCM2680138.1"/>
    </source>
</evidence>
<dbReference type="PANTHER" id="PTHR34475">
    <property type="match status" value="1"/>
</dbReference>
<feature type="compositionally biased region" description="Polar residues" evidence="1">
    <location>
        <begin position="153"/>
        <end position="169"/>
    </location>
</feature>
<feature type="transmembrane region" description="Helical" evidence="2">
    <location>
        <begin position="114"/>
        <end position="134"/>
    </location>
</feature>
<gene>
    <name evidence="4" type="ORF">NAF29_10725</name>
</gene>
<dbReference type="RefSeq" id="WP_251261561.1">
    <property type="nucleotide sequence ID" value="NZ_JAMQGP010000004.1"/>
</dbReference>
<evidence type="ECO:0000259" key="3">
    <source>
        <dbReference type="Pfam" id="PF13464"/>
    </source>
</evidence>
<accession>A0AA42B887</accession>
<dbReference type="InterPro" id="IPR025194">
    <property type="entry name" value="RodZ-like_C"/>
</dbReference>
<dbReference type="Gene3D" id="1.10.260.40">
    <property type="entry name" value="lambda repressor-like DNA-binding domains"/>
    <property type="match status" value="1"/>
</dbReference>
<dbReference type="PANTHER" id="PTHR34475:SF1">
    <property type="entry name" value="CYTOSKELETON PROTEIN RODZ"/>
    <property type="match status" value="1"/>
</dbReference>
<dbReference type="Pfam" id="PF13413">
    <property type="entry name" value="HTH_25"/>
    <property type="match status" value="1"/>
</dbReference>
<dbReference type="AlphaFoldDB" id="A0AA42B887"/>
<feature type="region of interest" description="Disordered" evidence="1">
    <location>
        <begin position="153"/>
        <end position="212"/>
    </location>
</feature>
<evidence type="ECO:0000256" key="1">
    <source>
        <dbReference type="SAM" id="MobiDB-lite"/>
    </source>
</evidence>
<dbReference type="CDD" id="cd00093">
    <property type="entry name" value="HTH_XRE"/>
    <property type="match status" value="1"/>
</dbReference>
<dbReference type="Proteomes" id="UP001165393">
    <property type="component" value="Unassembled WGS sequence"/>
</dbReference>
<sequence length="331" mass="36218">MMKDETVQAEPEVKSGPGTRLAAAREAAGKTATEIAERLNLRPAVIEAIDADDYQSLPSATFVRGYLRAYARDVGLPESEIMTAFEEYGDAKSASSNMQSFSRRTSNERSDSRVMWLTYLIVLVLIGFVVLWWWQKNQDQALRLQTMPQATEVSEALNQPSQPKNSTLAQPEPEIEPVSQTALEQMPAAELEPVTDESEAESSQAEQFAPPAQAEAEIIEANESEVGELSAPAENQTAQANSQPNDTQQGNVIIRLAFAKDCWIKVEDANGRVVAEGVKTPARDIEFAGVPPFNAIFGAPDAVTVEYQGKPYSFVVEDAGRPLRLTIPETE</sequence>
<protein>
    <submittedName>
        <fullName evidence="4">DUF4115 domain-containing protein</fullName>
    </submittedName>
</protein>
<keyword evidence="2" id="KW-0472">Membrane</keyword>
<evidence type="ECO:0000256" key="2">
    <source>
        <dbReference type="SAM" id="Phobius"/>
    </source>
</evidence>
<evidence type="ECO:0000313" key="5">
    <source>
        <dbReference type="Proteomes" id="UP001165393"/>
    </source>
</evidence>
<dbReference type="Pfam" id="PF13464">
    <property type="entry name" value="RodZ_C"/>
    <property type="match status" value="1"/>
</dbReference>
<feature type="domain" description="Cytoskeleton protein RodZ-like C-terminal" evidence="3">
    <location>
        <begin position="255"/>
        <end position="321"/>
    </location>
</feature>
<feature type="region of interest" description="Disordered" evidence="1">
    <location>
        <begin position="225"/>
        <end position="246"/>
    </location>
</feature>